<dbReference type="PANTHER" id="PTHR40396:SF1">
    <property type="entry name" value="ATPASE AAA-TYPE CORE DOMAIN-CONTAINING PROTEIN"/>
    <property type="match status" value="1"/>
</dbReference>
<name>A0ABV6HIG6_9SPHI</name>
<sequence>MENIKINKLGPIGNADVNFGSLTVLVGPHASGKGILLQLIKLLVDKEQIRQTIEQYGYVWGTDVHSILDRYFGEGMSRILGDDSTIEFDGKDCPLAELLPEVNDKLKPAAETLFYIPAQRVVCLQNGWPRFFTDYEDSVPYVLRHFSETLRHFLESSTGPSGDVIFPQNQRLRTPLRDSFNDSIFHDGKITLDQRVKKRFKLNVSGSSIPYMAWSAGQKEFMPLLLSFYWLCPSSLAGRKEHVKYVIIEEPEMGLHPQAIESVILQVIDLLSRDYKVIISTHSPVLLEFAWAFQYLKKSKAGDSLLAELFNLPLSESVNELFKGILRTKTIQTYYFDRVNDKVDIKDISTLDAGNADPSVAEWGGLSSFSSKASDIISRVMSQEA</sequence>
<evidence type="ECO:0000313" key="3">
    <source>
        <dbReference type="Proteomes" id="UP001589774"/>
    </source>
</evidence>
<keyword evidence="3" id="KW-1185">Reference proteome</keyword>
<dbReference type="InterPro" id="IPR003959">
    <property type="entry name" value="ATPase_AAA_core"/>
</dbReference>
<feature type="domain" description="ATPase AAA-type core" evidence="1">
    <location>
        <begin position="205"/>
        <end position="288"/>
    </location>
</feature>
<dbReference type="RefSeq" id="WP_130857504.1">
    <property type="nucleotide sequence ID" value="NZ_JBHLWO010000002.1"/>
</dbReference>
<comment type="caution">
    <text evidence="2">The sequence shown here is derived from an EMBL/GenBank/DDBJ whole genome shotgun (WGS) entry which is preliminary data.</text>
</comment>
<evidence type="ECO:0000259" key="1">
    <source>
        <dbReference type="Pfam" id="PF13304"/>
    </source>
</evidence>
<dbReference type="PANTHER" id="PTHR40396">
    <property type="entry name" value="ATPASE-LIKE PROTEIN"/>
    <property type="match status" value="1"/>
</dbReference>
<dbReference type="Proteomes" id="UP001589774">
    <property type="component" value="Unassembled WGS sequence"/>
</dbReference>
<organism evidence="2 3">
    <name type="scientific">Olivibacter oleidegradans</name>
    <dbReference type="NCBI Taxonomy" id="760123"/>
    <lineage>
        <taxon>Bacteria</taxon>
        <taxon>Pseudomonadati</taxon>
        <taxon>Bacteroidota</taxon>
        <taxon>Sphingobacteriia</taxon>
        <taxon>Sphingobacteriales</taxon>
        <taxon>Sphingobacteriaceae</taxon>
        <taxon>Olivibacter</taxon>
    </lineage>
</organism>
<evidence type="ECO:0000313" key="2">
    <source>
        <dbReference type="EMBL" id="MFC0318679.1"/>
    </source>
</evidence>
<protein>
    <submittedName>
        <fullName evidence="2">AAA family ATPase</fullName>
    </submittedName>
</protein>
<dbReference type="InterPro" id="IPR027417">
    <property type="entry name" value="P-loop_NTPase"/>
</dbReference>
<dbReference type="Gene3D" id="3.40.50.300">
    <property type="entry name" value="P-loop containing nucleotide triphosphate hydrolases"/>
    <property type="match status" value="1"/>
</dbReference>
<proteinExistence type="predicted"/>
<gene>
    <name evidence="2" type="ORF">ACFFI0_10175</name>
</gene>
<dbReference type="SUPFAM" id="SSF52540">
    <property type="entry name" value="P-loop containing nucleoside triphosphate hydrolases"/>
    <property type="match status" value="1"/>
</dbReference>
<dbReference type="Pfam" id="PF13304">
    <property type="entry name" value="AAA_21"/>
    <property type="match status" value="1"/>
</dbReference>
<reference evidence="2 3" key="1">
    <citation type="submission" date="2024-09" db="EMBL/GenBank/DDBJ databases">
        <authorList>
            <person name="Sun Q."/>
            <person name="Mori K."/>
        </authorList>
    </citation>
    <scope>NUCLEOTIDE SEQUENCE [LARGE SCALE GENOMIC DNA]</scope>
    <source>
        <strain evidence="2 3">CCM 7765</strain>
    </source>
</reference>
<accession>A0ABV6HIG6</accession>
<dbReference type="EMBL" id="JBHLWO010000002">
    <property type="protein sequence ID" value="MFC0318679.1"/>
    <property type="molecule type" value="Genomic_DNA"/>
</dbReference>